<organism evidence="2 3">
    <name type="scientific">Phyllosticta citriasiana</name>
    <dbReference type="NCBI Taxonomy" id="595635"/>
    <lineage>
        <taxon>Eukaryota</taxon>
        <taxon>Fungi</taxon>
        <taxon>Dikarya</taxon>
        <taxon>Ascomycota</taxon>
        <taxon>Pezizomycotina</taxon>
        <taxon>Dothideomycetes</taxon>
        <taxon>Dothideomycetes incertae sedis</taxon>
        <taxon>Botryosphaeriales</taxon>
        <taxon>Phyllostictaceae</taxon>
        <taxon>Phyllosticta</taxon>
    </lineage>
</organism>
<proteinExistence type="predicted"/>
<name>A0ABR1KIL8_9PEZI</name>
<protein>
    <recommendedName>
        <fullName evidence="1">F-box domain-containing protein</fullName>
    </recommendedName>
</protein>
<dbReference type="PROSITE" id="PS50181">
    <property type="entry name" value="FBOX"/>
    <property type="match status" value="1"/>
</dbReference>
<evidence type="ECO:0000259" key="1">
    <source>
        <dbReference type="PROSITE" id="PS50181"/>
    </source>
</evidence>
<accession>A0ABR1KIL8</accession>
<dbReference type="Gene3D" id="3.80.10.10">
    <property type="entry name" value="Ribonuclease Inhibitor"/>
    <property type="match status" value="1"/>
</dbReference>
<dbReference type="EMBL" id="JBBPHU010000007">
    <property type="protein sequence ID" value="KAK7515569.1"/>
    <property type="molecule type" value="Genomic_DNA"/>
</dbReference>
<dbReference type="InterPro" id="IPR032675">
    <property type="entry name" value="LRR_dom_sf"/>
</dbReference>
<dbReference type="Proteomes" id="UP001363622">
    <property type="component" value="Unassembled WGS sequence"/>
</dbReference>
<gene>
    <name evidence="2" type="ORF">IWZ03DRAFT_424291</name>
</gene>
<evidence type="ECO:0000313" key="2">
    <source>
        <dbReference type="EMBL" id="KAK7515569.1"/>
    </source>
</evidence>
<comment type="caution">
    <text evidence="2">The sequence shown here is derived from an EMBL/GenBank/DDBJ whole genome shotgun (WGS) entry which is preliminary data.</text>
</comment>
<evidence type="ECO:0000313" key="3">
    <source>
        <dbReference type="Proteomes" id="UP001363622"/>
    </source>
</evidence>
<reference evidence="2 3" key="1">
    <citation type="submission" date="2024-04" db="EMBL/GenBank/DDBJ databases">
        <title>Phyllosticta paracitricarpa is synonymous to the EU quarantine fungus P. citricarpa based on phylogenomic analyses.</title>
        <authorList>
            <consortium name="Lawrence Berkeley National Laboratory"/>
            <person name="Van Ingen-Buijs V.A."/>
            <person name="Van Westerhoven A.C."/>
            <person name="Haridas S."/>
            <person name="Skiadas P."/>
            <person name="Martin F."/>
            <person name="Groenewald J.Z."/>
            <person name="Crous P.W."/>
            <person name="Seidl M.F."/>
        </authorList>
    </citation>
    <scope>NUCLEOTIDE SEQUENCE [LARGE SCALE GENOMIC DNA]</scope>
    <source>
        <strain evidence="2 3">CBS 123371</strain>
    </source>
</reference>
<dbReference type="SUPFAM" id="SSF81383">
    <property type="entry name" value="F-box domain"/>
    <property type="match status" value="1"/>
</dbReference>
<dbReference type="InterPro" id="IPR001810">
    <property type="entry name" value="F-box_dom"/>
</dbReference>
<dbReference type="Pfam" id="PF12937">
    <property type="entry name" value="F-box-like"/>
    <property type="match status" value="1"/>
</dbReference>
<sequence length="918" mass="104827">MSSASPAISPDHCAPLITAIAMDDDLTEFKTLPDELVHDIFEYLNYSELTRVALTCSWGYQRATPLLWKDLELKDKWTLHPKDERPQIAAHRCRDNRCDEHDDTPIIKKLLVLARKPHLASLVQTVLHRCHLPTPGIYHELPKFSFKSRVLSPDPRTRLLLILAIWNMKNVHTLRIVYGHYNLTYALIWGFLHPDRPRNIPLRRLWLESCSLALPRPSRVGSSYWPDLTGIESLRIRRLTIVNDKTRAILYRGMALSRGKACSTIQDGIGGEYSTYTSPIMGNGEVSLDTMEDAWFYDNLTYNSLPEANEVLRSHEPSLHARGVFSVHEHVPPVTFLRYLLWDTTQTLTSLNLDMLLTFSCYQERDESDVHDMLNHLSMLRFPHLRAFQMRNAMTPWSSLPKGTYLLDAREFAADFRTLSASFLEFMEAHDKLQCLAWPMDRFFSQHGQDKSIVERRKLVIANLGRRLNELRIDIAFSEDPMDEGVAPFQTALGGIARRRRFISWFAPHMKKLEVVKMEGAIPRAERREIVRALHASPLKKIVMIGTSCPLGNLWTNKDHSNDLDLWGLHFEDEEALSLTVESTPTPPGPDFEFEPSFDWPRSCSMAHTIASLHSQTITELKFCGYTGAPILYTPTSLDKTMLKPLRSFHALERLTVSFWLDTNFDGSDRDEEVISYWLDGRTPHSTALAVVSDAANEGMADGRVNGENDRSYNCSNISNASTCTNGPSEGEYDYLPNVVPPHPSHPDHVLTDVTIDPLTGPEPLVSIPITAVHRGYQRKPVPLSRWSERLRALYTPRHMAEQVARQIGPALSDTAKRKPGGVLARASFCLGAQAGLGAVWDVDVRIGSVRRTSRRIRRLESMMARKEQTGAWRPNDDKEKWESECNQWVDVLLDWEGPREEAEPGRWWGKMKERRWF</sequence>
<feature type="domain" description="F-box" evidence="1">
    <location>
        <begin position="26"/>
        <end position="71"/>
    </location>
</feature>
<dbReference type="InterPro" id="IPR036047">
    <property type="entry name" value="F-box-like_dom_sf"/>
</dbReference>
<keyword evidence="3" id="KW-1185">Reference proteome</keyword>